<dbReference type="EMBL" id="CATOUU010000967">
    <property type="protein sequence ID" value="CAI9963281.1"/>
    <property type="molecule type" value="Genomic_DNA"/>
</dbReference>
<keyword evidence="1" id="KW-0175">Coiled coil</keyword>
<dbReference type="SUPFAM" id="SSF56112">
    <property type="entry name" value="Protein kinase-like (PK-like)"/>
    <property type="match status" value="1"/>
</dbReference>
<sequence>MNPPKSCMSYFQDPLILSSSLICGRARNELTASYGMIVVASEVPTDYLKIFLSLINKQLFSVTQLCQVKQDDRPKYLMCITPRPDPFLTTSQFLPLSHLITHNRLSDPQLFTRIFSQLLSQANRLHQHSLVHAALLPSNIFVNVSTKKLLLGPPLIFSKPFLAQFCQRELEAANPAEIRTGLVSRVSWQTDVYQIGYSIFCCLAQQILSFDEFKQIINGGEIQGNIITPALKLVVLQLVQADYKRRPRPGVVLEVFQQNIEIQLCGTSFIEPECLDVDIGQQVERVKQYEADIQEINKKIDKQQIDLKQISYEPFEPVNSKQIQPPVIQNIFEQKTHIKSNTSKNKDKFAALLNEYKKFEQILEKEQRRKLKTAKILENSAYTAQPLQSQPEVQTKQDSTIKPFKTQTQNELTLEPTKQMRIKQETQKISETASVLKNTCATSQLAIKLHRFSYVNKNEIGIKIAVSMNEGQLNGLVQASLTAPKTQGQSVPFEHEIKILGQIPDTKWIDGKLLMVANGEHVVFPLKIRNQEAQGPMWAISSDQRASMQYSVVW</sequence>
<reference evidence="2" key="1">
    <citation type="submission" date="2023-06" db="EMBL/GenBank/DDBJ databases">
        <authorList>
            <person name="Kurt Z."/>
        </authorList>
    </citation>
    <scope>NUCLEOTIDE SEQUENCE</scope>
</reference>
<evidence type="ECO:0000313" key="4">
    <source>
        <dbReference type="EMBL" id="CAL6008307.1"/>
    </source>
</evidence>
<dbReference type="EMBL" id="CATOUU010000845">
    <property type="protein sequence ID" value="CAI9954132.1"/>
    <property type="molecule type" value="Genomic_DNA"/>
</dbReference>
<accession>A0AA86UK04</accession>
<dbReference type="Proteomes" id="UP001642409">
    <property type="component" value="Unassembled WGS sequence"/>
</dbReference>
<evidence type="ECO:0000256" key="1">
    <source>
        <dbReference type="SAM" id="Coils"/>
    </source>
</evidence>
<dbReference type="AlphaFoldDB" id="A0AA86UK04"/>
<evidence type="ECO:0008006" key="7">
    <source>
        <dbReference type="Google" id="ProtNLM"/>
    </source>
</evidence>
<keyword evidence="6" id="KW-1185">Reference proteome</keyword>
<organism evidence="2">
    <name type="scientific">Hexamita inflata</name>
    <dbReference type="NCBI Taxonomy" id="28002"/>
    <lineage>
        <taxon>Eukaryota</taxon>
        <taxon>Metamonada</taxon>
        <taxon>Diplomonadida</taxon>
        <taxon>Hexamitidae</taxon>
        <taxon>Hexamitinae</taxon>
        <taxon>Hexamita</taxon>
    </lineage>
</organism>
<name>A0AA86UK04_9EUKA</name>
<dbReference type="EMBL" id="CAXDID020000133">
    <property type="protein sequence ID" value="CAL6036180.1"/>
    <property type="molecule type" value="Genomic_DNA"/>
</dbReference>
<feature type="coiled-coil region" evidence="1">
    <location>
        <begin position="279"/>
        <end position="313"/>
    </location>
</feature>
<proteinExistence type="predicted"/>
<evidence type="ECO:0000313" key="3">
    <source>
        <dbReference type="EMBL" id="CAI9963281.1"/>
    </source>
</evidence>
<protein>
    <recommendedName>
        <fullName evidence="7">Protein kinase domain-containing protein</fullName>
    </recommendedName>
</protein>
<dbReference type="EMBL" id="CAXDID020000057">
    <property type="protein sequence ID" value="CAL6008307.1"/>
    <property type="molecule type" value="Genomic_DNA"/>
</dbReference>
<reference evidence="4 6" key="2">
    <citation type="submission" date="2024-07" db="EMBL/GenBank/DDBJ databases">
        <authorList>
            <person name="Akdeniz Z."/>
        </authorList>
    </citation>
    <scope>NUCLEOTIDE SEQUENCE [LARGE SCALE GENOMIC DNA]</scope>
</reference>
<evidence type="ECO:0000313" key="5">
    <source>
        <dbReference type="EMBL" id="CAL6036180.1"/>
    </source>
</evidence>
<evidence type="ECO:0000313" key="2">
    <source>
        <dbReference type="EMBL" id="CAI9954132.1"/>
    </source>
</evidence>
<gene>
    <name evidence="4" type="ORF">HINF_LOCUS21055</name>
    <name evidence="5" type="ORF">HINF_LOCUS36286</name>
    <name evidence="2" type="ORF">HINF_LOCUS41777</name>
    <name evidence="3" type="ORF">HINF_LOCUS50926</name>
</gene>
<evidence type="ECO:0000313" key="6">
    <source>
        <dbReference type="Proteomes" id="UP001642409"/>
    </source>
</evidence>
<comment type="caution">
    <text evidence="2">The sequence shown here is derived from an EMBL/GenBank/DDBJ whole genome shotgun (WGS) entry which is preliminary data.</text>
</comment>
<dbReference type="Gene3D" id="1.10.510.10">
    <property type="entry name" value="Transferase(Phosphotransferase) domain 1"/>
    <property type="match status" value="1"/>
</dbReference>
<dbReference type="InterPro" id="IPR011009">
    <property type="entry name" value="Kinase-like_dom_sf"/>
</dbReference>